<dbReference type="SMART" id="SM00422">
    <property type="entry name" value="HTH_MERR"/>
    <property type="match status" value="1"/>
</dbReference>
<keyword evidence="4" id="KW-1185">Reference proteome</keyword>
<dbReference type="PRINTS" id="PR00040">
    <property type="entry name" value="HTHMERR"/>
</dbReference>
<dbReference type="GO" id="GO:0003700">
    <property type="term" value="F:DNA-binding transcription factor activity"/>
    <property type="evidence" value="ECO:0007669"/>
    <property type="project" value="InterPro"/>
</dbReference>
<comment type="caution">
    <text evidence="3">The sequence shown here is derived from an EMBL/GenBank/DDBJ whole genome shotgun (WGS) entry which is preliminary data.</text>
</comment>
<dbReference type="PANTHER" id="PTHR30204">
    <property type="entry name" value="REDOX-CYCLING DRUG-SENSING TRANSCRIPTIONAL ACTIVATOR SOXR"/>
    <property type="match status" value="1"/>
</dbReference>
<evidence type="ECO:0000256" key="1">
    <source>
        <dbReference type="ARBA" id="ARBA00023125"/>
    </source>
</evidence>
<dbReference type="AlphaFoldDB" id="A0A7W7M5P3"/>
<dbReference type="InterPro" id="IPR009061">
    <property type="entry name" value="DNA-bd_dom_put_sf"/>
</dbReference>
<dbReference type="Proteomes" id="UP000546162">
    <property type="component" value="Unassembled WGS sequence"/>
</dbReference>
<name>A0A7W7M5P3_9ACTN</name>
<dbReference type="Pfam" id="PF13411">
    <property type="entry name" value="MerR_1"/>
    <property type="match status" value="1"/>
</dbReference>
<dbReference type="GO" id="GO:0003677">
    <property type="term" value="F:DNA binding"/>
    <property type="evidence" value="ECO:0007669"/>
    <property type="project" value="UniProtKB-KW"/>
</dbReference>
<dbReference type="RefSeq" id="WP_185038275.1">
    <property type="nucleotide sequence ID" value="NZ_BAABFG010000005.1"/>
</dbReference>
<evidence type="ECO:0000259" key="2">
    <source>
        <dbReference type="PROSITE" id="PS50937"/>
    </source>
</evidence>
<proteinExistence type="predicted"/>
<sequence length="223" mass="24857">MRLSELSTASGVPIATIKFYLREGLLEPGTPVTARQSSYDDGHLRRLRLVRAMQQIGGMSIDQVRNVLFAAGESTLSRHERLGVAQYMLPPLVEAPTDDPLWDEVHGEVLALMTGLGWLINDFSPSLNALTRSIVALRRLGYRDGIEHVRRYAAAVHPLAEGEYRFIDGHRDLDEAIEATVAYTVLYEPILLAIRRLAHEDVSARLHHRRPISPLDGVDLPPA</sequence>
<evidence type="ECO:0000313" key="3">
    <source>
        <dbReference type="EMBL" id="MBB4737928.1"/>
    </source>
</evidence>
<dbReference type="PANTHER" id="PTHR30204:SF98">
    <property type="entry name" value="HTH-TYPE TRANSCRIPTIONAL REGULATOR ADHR"/>
    <property type="match status" value="1"/>
</dbReference>
<dbReference type="PROSITE" id="PS50937">
    <property type="entry name" value="HTH_MERR_2"/>
    <property type="match status" value="1"/>
</dbReference>
<dbReference type="EMBL" id="JACHNB010000001">
    <property type="protein sequence ID" value="MBB4737928.1"/>
    <property type="molecule type" value="Genomic_DNA"/>
</dbReference>
<dbReference type="InterPro" id="IPR047057">
    <property type="entry name" value="MerR_fam"/>
</dbReference>
<dbReference type="InterPro" id="IPR000551">
    <property type="entry name" value="MerR-type_HTH_dom"/>
</dbReference>
<organism evidence="3 4">
    <name type="scientific">Actinoplanes octamycinicus</name>
    <dbReference type="NCBI Taxonomy" id="135948"/>
    <lineage>
        <taxon>Bacteria</taxon>
        <taxon>Bacillati</taxon>
        <taxon>Actinomycetota</taxon>
        <taxon>Actinomycetes</taxon>
        <taxon>Micromonosporales</taxon>
        <taxon>Micromonosporaceae</taxon>
        <taxon>Actinoplanes</taxon>
    </lineage>
</organism>
<dbReference type="SUPFAM" id="SSF46955">
    <property type="entry name" value="Putative DNA-binding domain"/>
    <property type="match status" value="1"/>
</dbReference>
<gene>
    <name evidence="3" type="ORF">BJY16_001387</name>
</gene>
<protein>
    <submittedName>
        <fullName evidence="3">DNA-binding transcriptional MerR regulator</fullName>
    </submittedName>
</protein>
<evidence type="ECO:0000313" key="4">
    <source>
        <dbReference type="Proteomes" id="UP000546162"/>
    </source>
</evidence>
<reference evidence="3 4" key="1">
    <citation type="submission" date="2020-08" db="EMBL/GenBank/DDBJ databases">
        <title>Sequencing the genomes of 1000 actinobacteria strains.</title>
        <authorList>
            <person name="Klenk H.-P."/>
        </authorList>
    </citation>
    <scope>NUCLEOTIDE SEQUENCE [LARGE SCALE GENOMIC DNA]</scope>
    <source>
        <strain evidence="3 4">DSM 45809</strain>
    </source>
</reference>
<dbReference type="Gene3D" id="1.10.1660.10">
    <property type="match status" value="1"/>
</dbReference>
<feature type="domain" description="HTH merR-type" evidence="2">
    <location>
        <begin position="1"/>
        <end position="70"/>
    </location>
</feature>
<accession>A0A7W7M5P3</accession>
<keyword evidence="1 3" id="KW-0238">DNA-binding</keyword>